<organism evidence="2 3">
    <name type="scientific">candidate division WS6 bacterium GW2011_GWF2_39_15</name>
    <dbReference type="NCBI Taxonomy" id="1619100"/>
    <lineage>
        <taxon>Bacteria</taxon>
        <taxon>Candidatus Dojkabacteria</taxon>
    </lineage>
</organism>
<dbReference type="EMBL" id="LBWK01000001">
    <property type="protein sequence ID" value="KKR06099.1"/>
    <property type="molecule type" value="Genomic_DNA"/>
</dbReference>
<evidence type="ECO:0000313" key="2">
    <source>
        <dbReference type="EMBL" id="KKR06099.1"/>
    </source>
</evidence>
<dbReference type="Proteomes" id="UP000034799">
    <property type="component" value="Unassembled WGS sequence"/>
</dbReference>
<dbReference type="AlphaFoldDB" id="A0A0G0MQ01"/>
<gene>
    <name evidence="2" type="ORF">UT34_C0001G0139</name>
</gene>
<feature type="transmembrane region" description="Helical" evidence="1">
    <location>
        <begin position="110"/>
        <end position="127"/>
    </location>
</feature>
<name>A0A0G0MQ01_9BACT</name>
<evidence type="ECO:0008006" key="4">
    <source>
        <dbReference type="Google" id="ProtNLM"/>
    </source>
</evidence>
<proteinExistence type="predicted"/>
<accession>A0A0G0MQ01</accession>
<feature type="transmembrane region" description="Helical" evidence="1">
    <location>
        <begin position="69"/>
        <end position="94"/>
    </location>
</feature>
<comment type="caution">
    <text evidence="2">The sequence shown here is derived from an EMBL/GenBank/DDBJ whole genome shotgun (WGS) entry which is preliminary data.</text>
</comment>
<sequence length="179" mass="21253">MASVLEIYKGNKYVKLVIILRLLGYLVIPFKPLEGILLSMFLDCVDWWILSWGGIPKRMYHVLDKPLDYIQYLVMLIPLFHTPIFPAYALLLLWRTIGLIIYTKKHSNKIFALFPNVAELLALIYLISEKFNLNINVLDFKILFLLLVIKVIQEFWLHYFSRGVTYQWIYNLRKILSQK</sequence>
<keyword evidence="1" id="KW-0472">Membrane</keyword>
<keyword evidence="1" id="KW-1133">Transmembrane helix</keyword>
<evidence type="ECO:0000256" key="1">
    <source>
        <dbReference type="SAM" id="Phobius"/>
    </source>
</evidence>
<protein>
    <recommendedName>
        <fullName evidence="4">CDP-diacylglycerol-glycerol-3-phosphate 3-phosphatidyltransferase</fullName>
    </recommendedName>
</protein>
<reference evidence="2 3" key="1">
    <citation type="journal article" date="2015" name="Nature">
        <title>rRNA introns, odd ribosomes, and small enigmatic genomes across a large radiation of phyla.</title>
        <authorList>
            <person name="Brown C.T."/>
            <person name="Hug L.A."/>
            <person name="Thomas B.C."/>
            <person name="Sharon I."/>
            <person name="Castelle C.J."/>
            <person name="Singh A."/>
            <person name="Wilkins M.J."/>
            <person name="Williams K.H."/>
            <person name="Banfield J.F."/>
        </authorList>
    </citation>
    <scope>NUCLEOTIDE SEQUENCE [LARGE SCALE GENOMIC DNA]</scope>
</reference>
<keyword evidence="1" id="KW-0812">Transmembrane</keyword>
<feature type="transmembrane region" description="Helical" evidence="1">
    <location>
        <begin position="12"/>
        <end position="30"/>
    </location>
</feature>
<evidence type="ECO:0000313" key="3">
    <source>
        <dbReference type="Proteomes" id="UP000034799"/>
    </source>
</evidence>
<dbReference type="STRING" id="1619100.UT34_C0001G0139"/>